<evidence type="ECO:0000256" key="1">
    <source>
        <dbReference type="SAM" id="MobiDB-lite"/>
    </source>
</evidence>
<dbReference type="SUPFAM" id="SSF51445">
    <property type="entry name" value="(Trans)glycosidases"/>
    <property type="match status" value="1"/>
</dbReference>
<feature type="region of interest" description="Disordered" evidence="1">
    <location>
        <begin position="68"/>
        <end position="118"/>
    </location>
</feature>
<dbReference type="RefSeq" id="WP_132013365.1">
    <property type="nucleotide sequence ID" value="NZ_SLUN01000005.1"/>
</dbReference>
<evidence type="ECO:0000313" key="4">
    <source>
        <dbReference type="Proteomes" id="UP000295008"/>
    </source>
</evidence>
<feature type="domain" description="DUF4015" evidence="2">
    <location>
        <begin position="125"/>
        <end position="434"/>
    </location>
</feature>
<evidence type="ECO:0000313" key="3">
    <source>
        <dbReference type="EMBL" id="TCL73207.1"/>
    </source>
</evidence>
<organism evidence="3 4">
    <name type="scientific">Hydrogenispora ethanolica</name>
    <dbReference type="NCBI Taxonomy" id="1082276"/>
    <lineage>
        <taxon>Bacteria</taxon>
        <taxon>Bacillati</taxon>
        <taxon>Bacillota</taxon>
        <taxon>Hydrogenispora</taxon>
    </lineage>
</organism>
<feature type="compositionally biased region" description="Pro residues" evidence="1">
    <location>
        <begin position="68"/>
        <end position="114"/>
    </location>
</feature>
<dbReference type="AlphaFoldDB" id="A0A4V2QFT8"/>
<dbReference type="InterPro" id="IPR025275">
    <property type="entry name" value="DUF4015"/>
</dbReference>
<comment type="caution">
    <text evidence="3">The sequence shown here is derived from an EMBL/GenBank/DDBJ whole genome shotgun (WGS) entry which is preliminary data.</text>
</comment>
<name>A0A4V2QFT8_HYDET</name>
<dbReference type="EMBL" id="SLUN01000005">
    <property type="protein sequence ID" value="TCL73207.1"/>
    <property type="molecule type" value="Genomic_DNA"/>
</dbReference>
<keyword evidence="4" id="KW-1185">Reference proteome</keyword>
<evidence type="ECO:0000259" key="2">
    <source>
        <dbReference type="Pfam" id="PF13200"/>
    </source>
</evidence>
<protein>
    <recommendedName>
        <fullName evidence="2">DUF4015 domain-containing protein</fullName>
    </recommendedName>
</protein>
<dbReference type="Gene3D" id="3.20.20.80">
    <property type="entry name" value="Glycosidases"/>
    <property type="match status" value="1"/>
</dbReference>
<dbReference type="OrthoDB" id="9774125at2"/>
<reference evidence="3 4" key="1">
    <citation type="submission" date="2019-03" db="EMBL/GenBank/DDBJ databases">
        <title>Genomic Encyclopedia of Type Strains, Phase IV (KMG-IV): sequencing the most valuable type-strain genomes for metagenomic binning, comparative biology and taxonomic classification.</title>
        <authorList>
            <person name="Goeker M."/>
        </authorList>
    </citation>
    <scope>NUCLEOTIDE SEQUENCE [LARGE SCALE GENOMIC DNA]</scope>
    <source>
        <strain evidence="3 4">LX-B</strain>
    </source>
</reference>
<proteinExistence type="predicted"/>
<gene>
    <name evidence="3" type="ORF">EDC14_100569</name>
</gene>
<sequence length="450" mass="50033">MARITKLLVVAISLFLMVMVGTGSKAQPDGPGKLVRADASKEVRAWLNRWAIQFPGYGTALAAAAPLPEPAAAPSPGPAPGPAEPPAAMPEPSPAIPLPTLPPTPGPAPEPAIPPEATTRTPVKGIYLTAWMTGSSRFLDRIVQFTRQTEINAVVIDVKDDSGTLSYPSRVQLARETGADWRKYDPRKVLQRLKEHGIYPIARIVTFKDPYLAKRRTELAVRSSQGGLWHDFKGLNWVDPYNKTVWDYNVAVAREAAEYGFKEIQFDYVRFTSDGPIKDCRYPSGDGRAKADVIRDFLKYARRQLSPLGVKVSADVFGLTCSARDDLGIGQVLEKVAEAVDVICPMVYPSHYRKGEYNLPDPDRAPYQTIYQSLTDARRKLAGQNPERPVILRPWLQDFSLRSRYGRAELLAQIKAVEDAGFREYIFWNPSNTYDVNKYRHPSGTEAPPR</sequence>
<dbReference type="InterPro" id="IPR017853">
    <property type="entry name" value="GH"/>
</dbReference>
<dbReference type="Pfam" id="PF13200">
    <property type="entry name" value="DUF4015"/>
    <property type="match status" value="1"/>
</dbReference>
<dbReference type="Proteomes" id="UP000295008">
    <property type="component" value="Unassembled WGS sequence"/>
</dbReference>
<accession>A0A4V2QFT8</accession>